<dbReference type="STRING" id="216432.CA2559_05205"/>
<dbReference type="Proteomes" id="UP000002297">
    <property type="component" value="Chromosome"/>
</dbReference>
<evidence type="ECO:0000313" key="1">
    <source>
        <dbReference type="EMBL" id="EAP88130.1"/>
    </source>
</evidence>
<dbReference type="HOGENOM" id="CLU_786905_0_0_10"/>
<dbReference type="OrthoDB" id="1416604at2"/>
<sequence length="352" mass="40647">MKFLNVVGLLIITFTIQAQHLIINPDLISHNVEEVILPVSNNAYVLVKDSTAYVYNIDAVLPFKKGNIKENFILDINNNRLLTIALVPEYFDKADENMNIVTLVSYKYEINYSVVDSIKANNLVDKYDYFIPKSVVHETIENRETLNSEDLFVTSIYSSSGNLALPSHYLRIDKNQSLSVLNNGYLTLSEVKNNKVVKDKSWGFFNGSISLQRSIKIGDFARINFQRYKEDSDILENFWCIIDLKKQIFAPIDLKQFYSNLENIEAQDISLINSTPFFFRSLNDNNVRMYVLPDNNYVWLDDQSYYYSSGDLSNYAQIKVRDKSLSPNVNVHHYNHPDNILKAIAPYEPEKN</sequence>
<dbReference type="AlphaFoldDB" id="A3U7B3"/>
<name>A3U7B3_CROAH</name>
<reference evidence="1 2" key="1">
    <citation type="journal article" date="2010" name="J. Bacteriol.">
        <title>The complete genome sequence of Croceibacter atlanticus HTCC2559T.</title>
        <authorList>
            <person name="Oh H.M."/>
            <person name="Kang I."/>
            <person name="Ferriera S."/>
            <person name="Giovannoni S.J."/>
            <person name="Cho J.C."/>
        </authorList>
    </citation>
    <scope>NUCLEOTIDE SEQUENCE [LARGE SCALE GENOMIC DNA]</scope>
    <source>
        <strain evidence="2">ATCC BAA-628 / HTCC2559 / KCTC 12090</strain>
    </source>
</reference>
<accession>A3U7B3</accession>
<dbReference type="eggNOG" id="ENOG502Z8MD">
    <property type="taxonomic scope" value="Bacteria"/>
</dbReference>
<evidence type="ECO:0000313" key="2">
    <source>
        <dbReference type="Proteomes" id="UP000002297"/>
    </source>
</evidence>
<protein>
    <submittedName>
        <fullName evidence="1">Uncharacterized protein</fullName>
    </submittedName>
</protein>
<organism evidence="1 2">
    <name type="scientific">Croceibacter atlanticus (strain ATCC BAA-628 / JCM 21780 / CIP 108009 / IAM 15332 / KCTC 12090 / HTCC2559)</name>
    <dbReference type="NCBI Taxonomy" id="216432"/>
    <lineage>
        <taxon>Bacteria</taxon>
        <taxon>Pseudomonadati</taxon>
        <taxon>Bacteroidota</taxon>
        <taxon>Flavobacteriia</taxon>
        <taxon>Flavobacteriales</taxon>
        <taxon>Flavobacteriaceae</taxon>
        <taxon>Croceibacter</taxon>
    </lineage>
</organism>
<dbReference type="RefSeq" id="WP_013186806.1">
    <property type="nucleotide sequence ID" value="NC_014230.1"/>
</dbReference>
<dbReference type="EMBL" id="CP002046">
    <property type="protein sequence ID" value="EAP88130.1"/>
    <property type="molecule type" value="Genomic_DNA"/>
</dbReference>
<keyword evidence="2" id="KW-1185">Reference proteome</keyword>
<gene>
    <name evidence="1" type="ordered locus">CA2559_05205</name>
</gene>
<dbReference type="KEGG" id="cat:CA2559_05205"/>
<dbReference type="GeneID" id="89452833"/>
<proteinExistence type="predicted"/>